<keyword evidence="4" id="KW-0597">Phosphoprotein</keyword>
<dbReference type="NCBIfam" id="TIGR00254">
    <property type="entry name" value="GGDEF"/>
    <property type="match status" value="1"/>
</dbReference>
<dbReference type="Gene3D" id="3.30.70.270">
    <property type="match status" value="1"/>
</dbReference>
<evidence type="ECO:0000256" key="4">
    <source>
        <dbReference type="PROSITE-ProRule" id="PRU00169"/>
    </source>
</evidence>
<dbReference type="SMART" id="SM00267">
    <property type="entry name" value="GGDEF"/>
    <property type="match status" value="1"/>
</dbReference>
<dbReference type="SUPFAM" id="SSF55073">
    <property type="entry name" value="Nucleotide cyclase"/>
    <property type="match status" value="1"/>
</dbReference>
<dbReference type="SUPFAM" id="SSF52172">
    <property type="entry name" value="CheY-like"/>
    <property type="match status" value="1"/>
</dbReference>
<accession>A0A1M4X856</accession>
<dbReference type="EC" id="2.7.7.65" evidence="2"/>
<dbReference type="GO" id="GO:0052621">
    <property type="term" value="F:diguanylate cyclase activity"/>
    <property type="evidence" value="ECO:0007669"/>
    <property type="project" value="UniProtKB-EC"/>
</dbReference>
<evidence type="ECO:0000256" key="1">
    <source>
        <dbReference type="ARBA" id="ARBA00001946"/>
    </source>
</evidence>
<comment type="cofactor">
    <cofactor evidence="1">
        <name>Mg(2+)</name>
        <dbReference type="ChEBI" id="CHEBI:18420"/>
    </cofactor>
</comment>
<proteinExistence type="predicted"/>
<dbReference type="InterPro" id="IPR043128">
    <property type="entry name" value="Rev_trsase/Diguanyl_cyclase"/>
</dbReference>
<reference evidence="8" key="1">
    <citation type="submission" date="2016-11" db="EMBL/GenBank/DDBJ databases">
        <authorList>
            <person name="Varghese N."/>
            <person name="Submissions S."/>
        </authorList>
    </citation>
    <scope>NUCLEOTIDE SEQUENCE [LARGE SCALE GENOMIC DNA]</scope>
    <source>
        <strain evidence="8">DSM 16579</strain>
    </source>
</reference>
<dbReference type="STRING" id="1122206.SAMN02745753_01000"/>
<dbReference type="SMART" id="SM00448">
    <property type="entry name" value="REC"/>
    <property type="match status" value="1"/>
</dbReference>
<name>A0A1M4X856_9GAMM</name>
<dbReference type="EMBL" id="FQVF01000004">
    <property type="protein sequence ID" value="SHE89601.1"/>
    <property type="molecule type" value="Genomic_DNA"/>
</dbReference>
<dbReference type="PANTHER" id="PTHR45138:SF9">
    <property type="entry name" value="DIGUANYLATE CYCLASE DGCM-RELATED"/>
    <property type="match status" value="1"/>
</dbReference>
<dbReference type="Proteomes" id="UP000184517">
    <property type="component" value="Unassembled WGS sequence"/>
</dbReference>
<dbReference type="OrthoDB" id="9812260at2"/>
<dbReference type="InterPro" id="IPR000160">
    <property type="entry name" value="GGDEF_dom"/>
</dbReference>
<dbReference type="InterPro" id="IPR029787">
    <property type="entry name" value="Nucleotide_cyclase"/>
</dbReference>
<dbReference type="FunFam" id="3.30.70.270:FF:000001">
    <property type="entry name" value="Diguanylate cyclase domain protein"/>
    <property type="match status" value="1"/>
</dbReference>
<comment type="catalytic activity">
    <reaction evidence="3">
        <text>2 GTP = 3',3'-c-di-GMP + 2 diphosphate</text>
        <dbReference type="Rhea" id="RHEA:24898"/>
        <dbReference type="ChEBI" id="CHEBI:33019"/>
        <dbReference type="ChEBI" id="CHEBI:37565"/>
        <dbReference type="ChEBI" id="CHEBI:58805"/>
        <dbReference type="EC" id="2.7.7.65"/>
    </reaction>
</comment>
<dbReference type="Pfam" id="PF00990">
    <property type="entry name" value="GGDEF"/>
    <property type="match status" value="1"/>
</dbReference>
<dbReference type="PROSITE" id="PS50887">
    <property type="entry name" value="GGDEF"/>
    <property type="match status" value="1"/>
</dbReference>
<dbReference type="PANTHER" id="PTHR45138">
    <property type="entry name" value="REGULATORY COMPONENTS OF SENSORY TRANSDUCTION SYSTEM"/>
    <property type="match status" value="1"/>
</dbReference>
<dbReference type="GO" id="GO:0043709">
    <property type="term" value="P:cell adhesion involved in single-species biofilm formation"/>
    <property type="evidence" value="ECO:0007669"/>
    <property type="project" value="TreeGrafter"/>
</dbReference>
<protein>
    <recommendedName>
        <fullName evidence="2">diguanylate cyclase</fullName>
        <ecNumber evidence="2">2.7.7.65</ecNumber>
    </recommendedName>
</protein>
<dbReference type="CDD" id="cd01949">
    <property type="entry name" value="GGDEF"/>
    <property type="match status" value="1"/>
</dbReference>
<evidence type="ECO:0000256" key="3">
    <source>
        <dbReference type="ARBA" id="ARBA00034247"/>
    </source>
</evidence>
<dbReference type="RefSeq" id="WP_072838626.1">
    <property type="nucleotide sequence ID" value="NZ_FQVF01000004.1"/>
</dbReference>
<dbReference type="GO" id="GO:0005886">
    <property type="term" value="C:plasma membrane"/>
    <property type="evidence" value="ECO:0007669"/>
    <property type="project" value="TreeGrafter"/>
</dbReference>
<dbReference type="GO" id="GO:1902201">
    <property type="term" value="P:negative regulation of bacterial-type flagellum-dependent cell motility"/>
    <property type="evidence" value="ECO:0007669"/>
    <property type="project" value="TreeGrafter"/>
</dbReference>
<dbReference type="PROSITE" id="PS50110">
    <property type="entry name" value="RESPONSE_REGULATORY"/>
    <property type="match status" value="1"/>
</dbReference>
<feature type="modified residue" description="4-aspartylphosphate" evidence="4">
    <location>
        <position position="54"/>
    </location>
</feature>
<feature type="domain" description="GGDEF" evidence="6">
    <location>
        <begin position="164"/>
        <end position="300"/>
    </location>
</feature>
<evidence type="ECO:0000256" key="2">
    <source>
        <dbReference type="ARBA" id="ARBA00012528"/>
    </source>
</evidence>
<organism evidence="7 8">
    <name type="scientific">Marinomonas polaris DSM 16579</name>
    <dbReference type="NCBI Taxonomy" id="1122206"/>
    <lineage>
        <taxon>Bacteria</taxon>
        <taxon>Pseudomonadati</taxon>
        <taxon>Pseudomonadota</taxon>
        <taxon>Gammaproteobacteria</taxon>
        <taxon>Oceanospirillales</taxon>
        <taxon>Oceanospirillaceae</taxon>
        <taxon>Marinomonas</taxon>
    </lineage>
</organism>
<dbReference type="Pfam" id="PF00072">
    <property type="entry name" value="Response_reg"/>
    <property type="match status" value="1"/>
</dbReference>
<sequence>MPNSFSVLIIDDEIINLQIISDILRSEVDIIMAKSGEQGVRKALELSPDLILLDVMMPDMDGFETMEKLSQDSRTCDIPVIFITALDDIKNEEKGLLLGASDYIQKPIHASIIKARVALHLKLINQHRILERLSTIDPLTSLANRRKYEETIRSEWKLMEEINETLSLAVIDIDNFKQYNDFYGHAAGDKVLQKVAAILANNFKHNSNLVARYGGEEFVAIMPRTSKKEALQRLNKCISEVQEMAITCKKENDNVVTISAGVSSIIPNDGFKFESLFAAADEALYLAKYEGKNQVKWKSAKANDIA</sequence>
<evidence type="ECO:0000259" key="5">
    <source>
        <dbReference type="PROSITE" id="PS50110"/>
    </source>
</evidence>
<evidence type="ECO:0000259" key="6">
    <source>
        <dbReference type="PROSITE" id="PS50887"/>
    </source>
</evidence>
<gene>
    <name evidence="7" type="ORF">SAMN02745753_01000</name>
</gene>
<dbReference type="InterPro" id="IPR011006">
    <property type="entry name" value="CheY-like_superfamily"/>
</dbReference>
<dbReference type="InterPro" id="IPR001789">
    <property type="entry name" value="Sig_transdc_resp-reg_receiver"/>
</dbReference>
<dbReference type="AlphaFoldDB" id="A0A1M4X856"/>
<dbReference type="InterPro" id="IPR050469">
    <property type="entry name" value="Diguanylate_Cyclase"/>
</dbReference>
<dbReference type="GO" id="GO:0000160">
    <property type="term" value="P:phosphorelay signal transduction system"/>
    <property type="evidence" value="ECO:0007669"/>
    <property type="project" value="InterPro"/>
</dbReference>
<evidence type="ECO:0000313" key="8">
    <source>
        <dbReference type="Proteomes" id="UP000184517"/>
    </source>
</evidence>
<dbReference type="Gene3D" id="3.40.50.2300">
    <property type="match status" value="1"/>
</dbReference>
<evidence type="ECO:0000313" key="7">
    <source>
        <dbReference type="EMBL" id="SHE89601.1"/>
    </source>
</evidence>
<feature type="domain" description="Response regulatory" evidence="5">
    <location>
        <begin position="6"/>
        <end position="121"/>
    </location>
</feature>
<keyword evidence="8" id="KW-1185">Reference proteome</keyword>